<sequence>MTTGFLGFLVIARLARIEDGLAGDDCLSGIGLALGAACPASAPR</sequence>
<keyword evidence="1" id="KW-0614">Plasmid</keyword>
<gene>
    <name evidence="1" type="ordered locus">TMO_b0579</name>
</gene>
<proteinExistence type="predicted"/>
<dbReference type="AlphaFoldDB" id="I3TUZ9"/>
<organism evidence="1 2">
    <name type="scientific">Tistrella mobilis (strain KA081020-065)</name>
    <dbReference type="NCBI Taxonomy" id="1110502"/>
    <lineage>
        <taxon>Bacteria</taxon>
        <taxon>Pseudomonadati</taxon>
        <taxon>Pseudomonadota</taxon>
        <taxon>Alphaproteobacteria</taxon>
        <taxon>Geminicoccales</taxon>
        <taxon>Geminicoccaceae</taxon>
        <taxon>Tistrella</taxon>
    </lineage>
</organism>
<reference evidence="1 2" key="1">
    <citation type="journal article" date="2012" name="J. Am. Chem. Soc.">
        <title>Bacterial biosynthesis and maturation of the didemnin anti-cancer agents.</title>
        <authorList>
            <person name="Xu Y."/>
            <person name="Kersten R.D."/>
            <person name="Nam S.J."/>
            <person name="Lu L."/>
            <person name="Al-Suwailem A.M."/>
            <person name="Zheng H."/>
            <person name="Fenical W."/>
            <person name="Dorrestein P.C."/>
            <person name="Moore B.S."/>
            <person name="Qian P.Y."/>
        </authorList>
    </citation>
    <scope>NUCLEOTIDE SEQUENCE [LARGE SCALE GENOMIC DNA]</scope>
    <source>
        <strain evidence="1 2">KA081020-065</strain>
    </source>
</reference>
<dbReference type="KEGG" id="tmo:TMO_b0579"/>
<geneLocation type="plasmid" evidence="1 2">
    <name>pTM2</name>
</geneLocation>
<dbReference type="HOGENOM" id="CLU_3223292_0_0_5"/>
<accession>I3TUZ9</accession>
<name>I3TUZ9_TISMK</name>
<protein>
    <submittedName>
        <fullName evidence="1">Uncharacterized protein</fullName>
    </submittedName>
</protein>
<evidence type="ECO:0000313" key="1">
    <source>
        <dbReference type="EMBL" id="AFK56587.1"/>
    </source>
</evidence>
<dbReference type="Proteomes" id="UP000005258">
    <property type="component" value="Plasmid pTM2"/>
</dbReference>
<dbReference type="RefSeq" id="WP_014753339.1">
    <property type="nucleotide sequence ID" value="NC_017966.1"/>
</dbReference>
<evidence type="ECO:0000313" key="2">
    <source>
        <dbReference type="Proteomes" id="UP000005258"/>
    </source>
</evidence>
<keyword evidence="2" id="KW-1185">Reference proteome</keyword>
<dbReference type="EMBL" id="CP003238">
    <property type="protein sequence ID" value="AFK56587.1"/>
    <property type="molecule type" value="Genomic_DNA"/>
</dbReference>